<dbReference type="EMBL" id="OB690704">
    <property type="protein sequence ID" value="CAD7237682.1"/>
    <property type="molecule type" value="Genomic_DNA"/>
</dbReference>
<organism evidence="9">
    <name type="scientific">Cyprideis torosa</name>
    <dbReference type="NCBI Taxonomy" id="163714"/>
    <lineage>
        <taxon>Eukaryota</taxon>
        <taxon>Metazoa</taxon>
        <taxon>Ecdysozoa</taxon>
        <taxon>Arthropoda</taxon>
        <taxon>Crustacea</taxon>
        <taxon>Oligostraca</taxon>
        <taxon>Ostracoda</taxon>
        <taxon>Podocopa</taxon>
        <taxon>Podocopida</taxon>
        <taxon>Cytherocopina</taxon>
        <taxon>Cytheroidea</taxon>
        <taxon>Cytherideidae</taxon>
        <taxon>Cyprideis</taxon>
    </lineage>
</organism>
<proteinExistence type="predicted"/>
<dbReference type="PANTHER" id="PTHR24329:SF543">
    <property type="entry name" value="FI01017P-RELATED"/>
    <property type="match status" value="1"/>
</dbReference>
<feature type="DNA-binding region" description="Homeobox" evidence="5">
    <location>
        <begin position="10"/>
        <end position="51"/>
    </location>
</feature>
<dbReference type="Pfam" id="PF00046">
    <property type="entry name" value="Homeodomain"/>
    <property type="match status" value="1"/>
</dbReference>
<dbReference type="GO" id="GO:0000977">
    <property type="term" value="F:RNA polymerase II transcription regulatory region sequence-specific DNA binding"/>
    <property type="evidence" value="ECO:0007669"/>
    <property type="project" value="TreeGrafter"/>
</dbReference>
<evidence type="ECO:0000313" key="9">
    <source>
        <dbReference type="EMBL" id="CAD7237682.1"/>
    </source>
</evidence>
<dbReference type="InterPro" id="IPR017970">
    <property type="entry name" value="Homeobox_CS"/>
</dbReference>
<dbReference type="PROSITE" id="PS50071">
    <property type="entry name" value="HOMEOBOX_2"/>
    <property type="match status" value="1"/>
</dbReference>
<dbReference type="GO" id="GO:0005634">
    <property type="term" value="C:nucleus"/>
    <property type="evidence" value="ECO:0007669"/>
    <property type="project" value="UniProtKB-SubCell"/>
</dbReference>
<feature type="compositionally biased region" description="Pro residues" evidence="7">
    <location>
        <begin position="75"/>
        <end position="91"/>
    </location>
</feature>
<keyword evidence="2 5" id="KW-0238">DNA-binding</keyword>
<dbReference type="AlphaFoldDB" id="A0A7R8ZX49"/>
<feature type="non-terminal residue" evidence="9">
    <location>
        <position position="1"/>
    </location>
</feature>
<dbReference type="PANTHER" id="PTHR24329">
    <property type="entry name" value="HOMEOBOX PROTEIN ARISTALESS"/>
    <property type="match status" value="1"/>
</dbReference>
<feature type="domain" description="Homeobox" evidence="8">
    <location>
        <begin position="8"/>
        <end position="50"/>
    </location>
</feature>
<dbReference type="SMART" id="SM00389">
    <property type="entry name" value="HOX"/>
    <property type="match status" value="1"/>
</dbReference>
<dbReference type="OrthoDB" id="6159439at2759"/>
<dbReference type="GO" id="GO:0000981">
    <property type="term" value="F:DNA-binding transcription factor activity, RNA polymerase II-specific"/>
    <property type="evidence" value="ECO:0007669"/>
    <property type="project" value="InterPro"/>
</dbReference>
<dbReference type="PROSITE" id="PS00027">
    <property type="entry name" value="HOMEOBOX_1"/>
    <property type="match status" value="1"/>
</dbReference>
<sequence length="159" mass="17872">CFCSPFSEFQFERTHYPDVFARERLAEKIGLPEARIQVWFSNRRAKWRREEKLRNNGRRGGGATEPPCDEGTPTPMEPPVPLNPQQAPTPPRVNSSDGSNWKLEPLSPRALPSTLGIPSVTSSAPPMPTHPSHRLPMPHFNSMYHHIPQGVAGMTEAYH</sequence>
<name>A0A7R8ZX49_9CRUS</name>
<dbReference type="InterPro" id="IPR050649">
    <property type="entry name" value="Paired_Homeobox_TFs"/>
</dbReference>
<evidence type="ECO:0000256" key="6">
    <source>
        <dbReference type="RuleBase" id="RU000682"/>
    </source>
</evidence>
<keyword evidence="3 5" id="KW-0371">Homeobox</keyword>
<evidence type="ECO:0000256" key="3">
    <source>
        <dbReference type="ARBA" id="ARBA00023155"/>
    </source>
</evidence>
<protein>
    <recommendedName>
        <fullName evidence="8">Homeobox domain-containing protein</fullName>
    </recommendedName>
</protein>
<dbReference type="PRINTS" id="PR00031">
    <property type="entry name" value="HTHREPRESSR"/>
</dbReference>
<evidence type="ECO:0000256" key="5">
    <source>
        <dbReference type="PROSITE-ProRule" id="PRU00108"/>
    </source>
</evidence>
<dbReference type="InterPro" id="IPR009057">
    <property type="entry name" value="Homeodomain-like_sf"/>
</dbReference>
<evidence type="ECO:0000256" key="1">
    <source>
        <dbReference type="ARBA" id="ARBA00004123"/>
    </source>
</evidence>
<reference evidence="9" key="1">
    <citation type="submission" date="2020-11" db="EMBL/GenBank/DDBJ databases">
        <authorList>
            <person name="Tran Van P."/>
        </authorList>
    </citation>
    <scope>NUCLEOTIDE SEQUENCE</scope>
</reference>
<keyword evidence="4 5" id="KW-0539">Nucleus</keyword>
<feature type="non-terminal residue" evidence="9">
    <location>
        <position position="159"/>
    </location>
</feature>
<evidence type="ECO:0000256" key="4">
    <source>
        <dbReference type="ARBA" id="ARBA00023242"/>
    </source>
</evidence>
<dbReference type="InterPro" id="IPR000047">
    <property type="entry name" value="HTH_motif"/>
</dbReference>
<accession>A0A7R8ZX49</accession>
<evidence type="ECO:0000256" key="2">
    <source>
        <dbReference type="ARBA" id="ARBA00023125"/>
    </source>
</evidence>
<evidence type="ECO:0000259" key="8">
    <source>
        <dbReference type="PROSITE" id="PS50071"/>
    </source>
</evidence>
<dbReference type="FunFam" id="1.10.10.60:FF:000679">
    <property type="entry name" value="Homeobox protein aristaless"/>
    <property type="match status" value="1"/>
</dbReference>
<dbReference type="SUPFAM" id="SSF46689">
    <property type="entry name" value="Homeodomain-like"/>
    <property type="match status" value="1"/>
</dbReference>
<dbReference type="InterPro" id="IPR001356">
    <property type="entry name" value="HD"/>
</dbReference>
<feature type="region of interest" description="Disordered" evidence="7">
    <location>
        <begin position="51"/>
        <end position="130"/>
    </location>
</feature>
<dbReference type="CDD" id="cd00086">
    <property type="entry name" value="homeodomain"/>
    <property type="match status" value="1"/>
</dbReference>
<evidence type="ECO:0000256" key="7">
    <source>
        <dbReference type="SAM" id="MobiDB-lite"/>
    </source>
</evidence>
<gene>
    <name evidence="9" type="ORF">CTOB1V02_LOCUS15497</name>
</gene>
<dbReference type="Gene3D" id="1.10.10.60">
    <property type="entry name" value="Homeodomain-like"/>
    <property type="match status" value="1"/>
</dbReference>
<comment type="subcellular location">
    <subcellularLocation>
        <location evidence="1 5 6">Nucleus</location>
    </subcellularLocation>
</comment>